<dbReference type="EMBL" id="KK735584">
    <property type="protein sequence ID" value="KFR14904.1"/>
    <property type="molecule type" value="Genomic_DNA"/>
</dbReference>
<dbReference type="Proteomes" id="UP000053605">
    <property type="component" value="Unassembled WGS sequence"/>
</dbReference>
<dbReference type="PhylomeDB" id="A0A091WH91"/>
<gene>
    <name evidence="1" type="ORF">N306_06731</name>
</gene>
<keyword evidence="2" id="KW-1185">Reference proteome</keyword>
<accession>A0A091WH91</accession>
<dbReference type="AlphaFoldDB" id="A0A091WH91"/>
<reference evidence="1 2" key="1">
    <citation type="submission" date="2014-04" db="EMBL/GenBank/DDBJ databases">
        <title>Genome evolution of avian class.</title>
        <authorList>
            <person name="Zhang G."/>
            <person name="Li C."/>
        </authorList>
    </citation>
    <scope>NUCLEOTIDE SEQUENCE [LARGE SCALE GENOMIC DNA]</scope>
    <source>
        <strain evidence="1">BGI_N306</strain>
    </source>
</reference>
<evidence type="ECO:0000313" key="1">
    <source>
        <dbReference type="EMBL" id="KFR14904.1"/>
    </source>
</evidence>
<organism evidence="1 2">
    <name type="scientific">Opisthocomus hoazin</name>
    <name type="common">Hoatzin</name>
    <name type="synonym">Phasianus hoazin</name>
    <dbReference type="NCBI Taxonomy" id="30419"/>
    <lineage>
        <taxon>Eukaryota</taxon>
        <taxon>Metazoa</taxon>
        <taxon>Chordata</taxon>
        <taxon>Craniata</taxon>
        <taxon>Vertebrata</taxon>
        <taxon>Euteleostomi</taxon>
        <taxon>Archelosauria</taxon>
        <taxon>Archosauria</taxon>
        <taxon>Dinosauria</taxon>
        <taxon>Saurischia</taxon>
        <taxon>Theropoda</taxon>
        <taxon>Coelurosauria</taxon>
        <taxon>Aves</taxon>
        <taxon>Neognathae</taxon>
        <taxon>Neoaves</taxon>
        <taxon>Opisthocomiformes</taxon>
        <taxon>Opisthocomidae</taxon>
        <taxon>Opisthocomus</taxon>
    </lineage>
</organism>
<evidence type="ECO:0000313" key="2">
    <source>
        <dbReference type="Proteomes" id="UP000053605"/>
    </source>
</evidence>
<feature type="non-terminal residue" evidence="1">
    <location>
        <position position="1"/>
    </location>
</feature>
<name>A0A091WH91_OPIHO</name>
<sequence>LHLAGPTAATEVPVAPVGVRVAIARSIGSTIAIPAPATQGAPTAIQTPLA</sequence>
<proteinExistence type="predicted"/>
<feature type="non-terminal residue" evidence="1">
    <location>
        <position position="50"/>
    </location>
</feature>
<protein>
    <submittedName>
        <fullName evidence="1">Uncharacterized protein</fullName>
    </submittedName>
</protein>